<evidence type="ECO:0000313" key="3">
    <source>
        <dbReference type="Proteomes" id="UP000061432"/>
    </source>
</evidence>
<dbReference type="Proteomes" id="UP000061432">
    <property type="component" value="Plasmid pMaq22A_2p"/>
</dbReference>
<dbReference type="KEGG" id="maqu:Maq22A_2p40220"/>
<protein>
    <submittedName>
        <fullName evidence="2">Uncharacterized protein</fullName>
    </submittedName>
</protein>
<proteinExistence type="predicted"/>
<feature type="region of interest" description="Disordered" evidence="1">
    <location>
        <begin position="1"/>
        <end position="75"/>
    </location>
</feature>
<geneLocation type="plasmid" evidence="3">
    <name>pMaq22A_2p DNA</name>
</geneLocation>
<keyword evidence="2" id="KW-0614">Plasmid</keyword>
<accession>A0A0C6FND3</accession>
<evidence type="ECO:0000256" key="1">
    <source>
        <dbReference type="SAM" id="MobiDB-lite"/>
    </source>
</evidence>
<organism evidence="2 3">
    <name type="scientific">Methylobacterium aquaticum</name>
    <dbReference type="NCBI Taxonomy" id="270351"/>
    <lineage>
        <taxon>Bacteria</taxon>
        <taxon>Pseudomonadati</taxon>
        <taxon>Pseudomonadota</taxon>
        <taxon>Alphaproteobacteria</taxon>
        <taxon>Hyphomicrobiales</taxon>
        <taxon>Methylobacteriaceae</taxon>
        <taxon>Methylobacterium</taxon>
    </lineage>
</organism>
<name>A0A0C6FND3_9HYPH</name>
<reference evidence="3" key="2">
    <citation type="submission" date="2015-01" db="EMBL/GenBank/DDBJ databases">
        <title>Complete genome sequence of Methylobacterium aquaticum strain 22A.</title>
        <authorList>
            <person name="Tani A."/>
            <person name="Ogura Y."/>
            <person name="Hayashi T."/>
        </authorList>
    </citation>
    <scope>NUCLEOTIDE SEQUENCE [LARGE SCALE GENOMIC DNA]</scope>
    <source>
        <strain evidence="3">MA-22A</strain>
        <plasmid evidence="3">Plasmid pMaq22A_2p DNA</plasmid>
    </source>
</reference>
<dbReference type="AlphaFoldDB" id="A0A0C6FND3"/>
<reference evidence="2 3" key="1">
    <citation type="journal article" date="2015" name="Genome Announc.">
        <title>Complete Genome Sequence of Methylobacterium aquaticum Strain 22A, Isolated from Racomitrium japonicum Moss.</title>
        <authorList>
            <person name="Tani A."/>
            <person name="Ogura Y."/>
            <person name="Hayashi T."/>
            <person name="Kimbara K."/>
        </authorList>
    </citation>
    <scope>NUCLEOTIDE SEQUENCE [LARGE SCALE GENOMIC DNA]</scope>
    <source>
        <strain evidence="2 3">MA-22A</strain>
        <plasmid evidence="3">Plasmid pMaq22A_2p DNA</plasmid>
    </source>
</reference>
<sequence>MEGPRTPRARAQPSRIRRPGSSGPDGGGGDQLSRDDQGGSQEGRVLKAGDPYGSILVPGGIEPTRRLPDSAAAAQ</sequence>
<dbReference type="PATRIC" id="fig|270351.10.peg.6974"/>
<gene>
    <name evidence="2" type="ORF">Maq22A_2p40220</name>
</gene>
<dbReference type="EMBL" id="AP014706">
    <property type="protein sequence ID" value="BAQ49848.1"/>
    <property type="molecule type" value="Genomic_DNA"/>
</dbReference>
<evidence type="ECO:0000313" key="2">
    <source>
        <dbReference type="EMBL" id="BAQ49848.1"/>
    </source>
</evidence>